<accession>A0A238WRA9</accession>
<name>A0A238WRA9_9FLAO</name>
<reference evidence="1 2" key="1">
    <citation type="submission" date="2017-06" db="EMBL/GenBank/DDBJ databases">
        <authorList>
            <person name="Kim H.J."/>
            <person name="Triplett B.A."/>
        </authorList>
    </citation>
    <scope>NUCLEOTIDE SEQUENCE [LARGE SCALE GENOMIC DNA]</scope>
    <source>
        <strain evidence="1 2">DSM 25597</strain>
    </source>
</reference>
<keyword evidence="2" id="KW-1185">Reference proteome</keyword>
<proteinExistence type="predicted"/>
<dbReference type="PANTHER" id="PTHR38009:SF1">
    <property type="entry name" value="CONSERVED HYPOTHETICAL PHAGE TAIL PROTEIN"/>
    <property type="match status" value="1"/>
</dbReference>
<sequence>MATYYPPIGFHFKVEFSGISNKENDHQFQSVSGLSVDLETEEIAEGGENRFKHKIPVRTKYPNLVLKRGLLIDSGVIEWCRDALEKYVIKPVDITVSLLDEKHEPLQSWKIAHAYPVKWNVGDFNAEENKIVIETLELSYNYFNIL</sequence>
<evidence type="ECO:0000313" key="1">
    <source>
        <dbReference type="EMBL" id="SNR49017.1"/>
    </source>
</evidence>
<dbReference type="GO" id="GO:0005198">
    <property type="term" value="F:structural molecule activity"/>
    <property type="evidence" value="ECO:0007669"/>
    <property type="project" value="InterPro"/>
</dbReference>
<dbReference type="Proteomes" id="UP000198379">
    <property type="component" value="Unassembled WGS sequence"/>
</dbReference>
<dbReference type="PANTHER" id="PTHR38009">
    <property type="entry name" value="CONSERVED HYPOTHETICAL PHAGE TAIL PROTEIN"/>
    <property type="match status" value="1"/>
</dbReference>
<dbReference type="OrthoDB" id="9799891at2"/>
<organism evidence="1 2">
    <name type="scientific">Dokdonia pacifica</name>
    <dbReference type="NCBI Taxonomy" id="1627892"/>
    <lineage>
        <taxon>Bacteria</taxon>
        <taxon>Pseudomonadati</taxon>
        <taxon>Bacteroidota</taxon>
        <taxon>Flavobacteriia</taxon>
        <taxon>Flavobacteriales</taxon>
        <taxon>Flavobacteriaceae</taxon>
        <taxon>Dokdonia</taxon>
    </lineage>
</organism>
<dbReference type="Pfam" id="PF06841">
    <property type="entry name" value="Phage_T4_gp19"/>
    <property type="match status" value="1"/>
</dbReference>
<protein>
    <submittedName>
        <fullName evidence="1">Conserved hypothetical phage tail region protein</fullName>
    </submittedName>
</protein>
<gene>
    <name evidence="1" type="ORF">SAMN06265376_1011383</name>
</gene>
<dbReference type="InterPro" id="IPR011747">
    <property type="entry name" value="CHP02241"/>
</dbReference>
<dbReference type="InterPro" id="IPR010667">
    <property type="entry name" value="Phage_T4_Gp19"/>
</dbReference>
<dbReference type="EMBL" id="FZNY01000001">
    <property type="protein sequence ID" value="SNR49017.1"/>
    <property type="molecule type" value="Genomic_DNA"/>
</dbReference>
<dbReference type="NCBIfam" id="TIGR02241">
    <property type="entry name" value="conserved hypothetical phage tail region protein"/>
    <property type="match status" value="1"/>
</dbReference>
<evidence type="ECO:0000313" key="2">
    <source>
        <dbReference type="Proteomes" id="UP000198379"/>
    </source>
</evidence>
<dbReference type="RefSeq" id="WP_089370639.1">
    <property type="nucleotide sequence ID" value="NZ_BMEP01000003.1"/>
</dbReference>
<dbReference type="AlphaFoldDB" id="A0A238WRA9"/>